<reference evidence="1 2" key="1">
    <citation type="submission" date="2016-04" db="EMBL/GenBank/DDBJ databases">
        <title>The genome of Intoshia linei affirms orthonectids as highly simplified spiralians.</title>
        <authorList>
            <person name="Mikhailov K.V."/>
            <person name="Slusarev G.S."/>
            <person name="Nikitin M.A."/>
            <person name="Logacheva M.D."/>
            <person name="Penin A."/>
            <person name="Aleoshin V."/>
            <person name="Panchin Y.V."/>
        </authorList>
    </citation>
    <scope>NUCLEOTIDE SEQUENCE [LARGE SCALE GENOMIC DNA]</scope>
    <source>
        <strain evidence="1">Intl2013</strain>
        <tissue evidence="1">Whole animal</tissue>
    </source>
</reference>
<gene>
    <name evidence="1" type="ORF">A3Q56_08124</name>
</gene>
<dbReference type="AlphaFoldDB" id="A0A177AQ72"/>
<dbReference type="InterPro" id="IPR013783">
    <property type="entry name" value="Ig-like_fold"/>
</dbReference>
<proteinExistence type="predicted"/>
<dbReference type="OrthoDB" id="442692at2759"/>
<dbReference type="PANTHER" id="PTHR23053:SF0">
    <property type="entry name" value="HYDROCEPHALUS-INDUCING PROTEIN HOMOLOG"/>
    <property type="match status" value="1"/>
</dbReference>
<protein>
    <submittedName>
        <fullName evidence="1">Uncharacterized protein</fullName>
    </submittedName>
</protein>
<organism evidence="1 2">
    <name type="scientific">Intoshia linei</name>
    <dbReference type="NCBI Taxonomy" id="1819745"/>
    <lineage>
        <taxon>Eukaryota</taxon>
        <taxon>Metazoa</taxon>
        <taxon>Spiralia</taxon>
        <taxon>Lophotrochozoa</taxon>
        <taxon>Mesozoa</taxon>
        <taxon>Orthonectida</taxon>
        <taxon>Rhopaluridae</taxon>
        <taxon>Intoshia</taxon>
    </lineage>
</organism>
<dbReference type="Proteomes" id="UP000078046">
    <property type="component" value="Unassembled WGS sequence"/>
</dbReference>
<accession>A0A177AQ72</accession>
<keyword evidence="2" id="KW-1185">Reference proteome</keyword>
<dbReference type="Gene3D" id="2.60.40.10">
    <property type="entry name" value="Immunoglobulins"/>
    <property type="match status" value="1"/>
</dbReference>
<dbReference type="EMBL" id="LWCA01002060">
    <property type="protein sequence ID" value="OAF64167.1"/>
    <property type="molecule type" value="Genomic_DNA"/>
</dbReference>
<dbReference type="GO" id="GO:1904158">
    <property type="term" value="P:axonemal central apparatus assembly"/>
    <property type="evidence" value="ECO:0007669"/>
    <property type="project" value="TreeGrafter"/>
</dbReference>
<dbReference type="InterPro" id="IPR033305">
    <property type="entry name" value="Hydin-like"/>
</dbReference>
<comment type="caution">
    <text evidence="1">The sequence shown here is derived from an EMBL/GenBank/DDBJ whole genome shotgun (WGS) entry which is preliminary data.</text>
</comment>
<dbReference type="PANTHER" id="PTHR23053">
    <property type="entry name" value="DLEC1 DELETED IN LUNG AND ESOPHAGEAL CANCER 1"/>
    <property type="match status" value="1"/>
</dbReference>
<name>A0A177AQ72_9BILA</name>
<dbReference type="GO" id="GO:0005930">
    <property type="term" value="C:axoneme"/>
    <property type="evidence" value="ECO:0007669"/>
    <property type="project" value="TreeGrafter"/>
</dbReference>
<evidence type="ECO:0000313" key="1">
    <source>
        <dbReference type="EMBL" id="OAF64167.1"/>
    </source>
</evidence>
<dbReference type="GO" id="GO:0003341">
    <property type="term" value="P:cilium movement"/>
    <property type="evidence" value="ECO:0007669"/>
    <property type="project" value="TreeGrafter"/>
</dbReference>
<evidence type="ECO:0000313" key="2">
    <source>
        <dbReference type="Proteomes" id="UP000078046"/>
    </source>
</evidence>
<sequence length="220" mass="25470">MKEAKNSLHKTSDFGVSNFLIQNKLSSNENTNVASFGTIQVYETGLCQFSLYNSGNYTIEFSWKFQKFNSDMVNVFLNKNRKHATNIHDNYRKSVNYEISNELNEQFHIHTDVSVVPTNYTANITIEWKPTKKYNLEGTFINFFIINGPQYKIALMGRSMKPAIQFSFTNYDFGPCLIKSNPSKCNLIMSNTDTRIVSLSHRWENDQSTSDEMNLQDEIF</sequence>